<organism evidence="9">
    <name type="scientific">Lutzomyia longipalpis</name>
    <name type="common">Sand fly</name>
    <dbReference type="NCBI Taxonomy" id="7200"/>
    <lineage>
        <taxon>Eukaryota</taxon>
        <taxon>Metazoa</taxon>
        <taxon>Ecdysozoa</taxon>
        <taxon>Arthropoda</taxon>
        <taxon>Hexapoda</taxon>
        <taxon>Insecta</taxon>
        <taxon>Pterygota</taxon>
        <taxon>Neoptera</taxon>
        <taxon>Endopterygota</taxon>
        <taxon>Diptera</taxon>
        <taxon>Nematocera</taxon>
        <taxon>Psychodoidea</taxon>
        <taxon>Psychodidae</taxon>
        <taxon>Lutzomyia</taxon>
        <taxon>Lutzomyia</taxon>
    </lineage>
</organism>
<reference evidence="9" key="1">
    <citation type="journal article" date="2020" name="BMC">
        <title>Leishmania infection induces a limited differential gene expression in the sand fly midgut.</title>
        <authorList>
            <person name="Coutinho-Abreu I.V."/>
            <person name="Serafim T.D."/>
            <person name="Meneses C."/>
            <person name="Kamhawi S."/>
            <person name="Oliveira F."/>
            <person name="Valenzuela J.G."/>
        </authorList>
    </citation>
    <scope>NUCLEOTIDE SEQUENCE</scope>
    <source>
        <strain evidence="9">Jacobina</strain>
        <tissue evidence="9">Midgut</tissue>
    </source>
</reference>
<keyword evidence="3" id="KW-1003">Cell membrane</keyword>
<evidence type="ECO:0000256" key="5">
    <source>
        <dbReference type="ARBA" id="ARBA00022989"/>
    </source>
</evidence>
<evidence type="ECO:0000256" key="8">
    <source>
        <dbReference type="SAM" id="Phobius"/>
    </source>
</evidence>
<evidence type="ECO:0000256" key="3">
    <source>
        <dbReference type="ARBA" id="ARBA00022475"/>
    </source>
</evidence>
<keyword evidence="4 8" id="KW-0812">Transmembrane</keyword>
<feature type="transmembrane region" description="Helical" evidence="8">
    <location>
        <begin position="323"/>
        <end position="344"/>
    </location>
</feature>
<protein>
    <submittedName>
        <fullName evidence="9">Putative trehalose receptor</fullName>
    </submittedName>
</protein>
<evidence type="ECO:0000256" key="6">
    <source>
        <dbReference type="ARBA" id="ARBA00023136"/>
    </source>
</evidence>
<dbReference type="EMBL" id="GITU01009456">
    <property type="protein sequence ID" value="MBC1178159.1"/>
    <property type="molecule type" value="Transcribed_RNA"/>
</dbReference>
<keyword evidence="6 8" id="KW-0472">Membrane</keyword>
<name>A0A7G3B0X1_LUTLO</name>
<feature type="transmembrane region" description="Helical" evidence="8">
    <location>
        <begin position="159"/>
        <end position="182"/>
    </location>
</feature>
<dbReference type="PIRSF" id="PIRSF038981">
    <property type="entry name" value="GRP"/>
    <property type="match status" value="1"/>
</dbReference>
<feature type="transmembrane region" description="Helical" evidence="8">
    <location>
        <begin position="229"/>
        <end position="249"/>
    </location>
</feature>
<evidence type="ECO:0000256" key="1">
    <source>
        <dbReference type="ARBA" id="ARBA00004651"/>
    </source>
</evidence>
<feature type="transmembrane region" description="Helical" evidence="8">
    <location>
        <begin position="75"/>
        <end position="97"/>
    </location>
</feature>
<feature type="transmembrane region" description="Helical" evidence="8">
    <location>
        <begin position="289"/>
        <end position="311"/>
    </location>
</feature>
<dbReference type="GO" id="GO:0005886">
    <property type="term" value="C:plasma membrane"/>
    <property type="evidence" value="ECO:0007669"/>
    <property type="project" value="UniProtKB-SubCell"/>
</dbReference>
<dbReference type="VEuPathDB" id="VectorBase:LLONM1_000539"/>
<dbReference type="GO" id="GO:0033041">
    <property type="term" value="F:sweet taste receptor activity"/>
    <property type="evidence" value="ECO:0007669"/>
    <property type="project" value="TreeGrafter"/>
</dbReference>
<evidence type="ECO:0000313" key="9">
    <source>
        <dbReference type="EMBL" id="MBC1178159.1"/>
    </source>
</evidence>
<keyword evidence="7 9" id="KW-0675">Receptor</keyword>
<dbReference type="AlphaFoldDB" id="A0A7G3B0X1"/>
<evidence type="ECO:0000256" key="4">
    <source>
        <dbReference type="ARBA" id="ARBA00022692"/>
    </source>
</evidence>
<proteinExistence type="inferred from homology"/>
<accession>A0A7G3B0X1</accession>
<sequence length="403" mass="46232">MPQKVVDVMPKGWQKKIFLDEFSTVKVKKSNAGGFNAGFHECMRPVVFVGQCASLFPIKGKNLEDLECSIVSFRMLYACSICLAMLVMCLLSLKKLISISLAYEKFVTVIYYSLLFWACVHFIRMARHWPQLMRRWAEVERSLPQCEHLCNKISTKRKLLILVISVTILTMIEETFSIISGITKAKGCIGIWDSVERYFKQSFPQIFSLVEYHETAAILAQIVQLYSTFIWNFLDMFVMTISIGLSSVVRQFNVRLSFAEGKNMPASFWAHQKRDYQLVCSLVEMMDSAIAHVTVQAFFSNLYYICVQLLNSVNNMEPWTYSVYYWFSLFYLIARTVGMCLFGAEVHTEAKKPAAVLRKIPSEGWNVEAERFLELVTNSCASLTGNGYFFVTKPFLLSVKEIS</sequence>
<keyword evidence="5 8" id="KW-1133">Transmembrane helix</keyword>
<feature type="transmembrane region" description="Helical" evidence="8">
    <location>
        <begin position="109"/>
        <end position="126"/>
    </location>
</feature>
<evidence type="ECO:0000256" key="7">
    <source>
        <dbReference type="ARBA" id="ARBA00023170"/>
    </source>
</evidence>
<feature type="non-terminal residue" evidence="9">
    <location>
        <position position="403"/>
    </location>
</feature>
<dbReference type="InterPro" id="IPR009318">
    <property type="entry name" value="Gustatory_rcpt"/>
</dbReference>
<dbReference type="PANTHER" id="PTHR21421:SF29">
    <property type="entry name" value="GUSTATORY RECEPTOR 5A FOR TREHALOSE-RELATED"/>
    <property type="match status" value="1"/>
</dbReference>
<dbReference type="PANTHER" id="PTHR21421">
    <property type="entry name" value="GUSTATORY RECEPTOR"/>
    <property type="match status" value="1"/>
</dbReference>
<comment type="similarity">
    <text evidence="2">Belongs to the insect chemoreceptor superfamily. Gustatory receptor (GR) family. Gr5a subfamily.</text>
</comment>
<comment type="subcellular location">
    <subcellularLocation>
        <location evidence="1">Cell membrane</location>
        <topology evidence="1">Multi-pass membrane protein</topology>
    </subcellularLocation>
</comment>
<dbReference type="Pfam" id="PF06151">
    <property type="entry name" value="Trehalose_recp"/>
    <property type="match status" value="1"/>
</dbReference>
<evidence type="ECO:0000256" key="2">
    <source>
        <dbReference type="ARBA" id="ARBA00005327"/>
    </source>
</evidence>